<proteinExistence type="predicted"/>
<dbReference type="RefSeq" id="WP_351962538.1">
    <property type="nucleotide sequence ID" value="NZ_JBEOZM010000048.1"/>
</dbReference>
<dbReference type="Gene3D" id="3.40.50.150">
    <property type="entry name" value="Vaccinia Virus protein VP39"/>
    <property type="match status" value="1"/>
</dbReference>
<dbReference type="InterPro" id="IPR029063">
    <property type="entry name" value="SAM-dependent_MTases_sf"/>
</dbReference>
<sequence length="377" mass="41315">MDWETHAWRLAAGVVRPESRWYRALATTPRHLFVSRWWENSDGLWRLRDGVSDPDAWMHAAYTDQTLVTRVGPLHADQAELGTVLKTGSPTSSSTLPGLVVTMYRHAMIADTSRVLVTTGTGYGTALLCRRLGDGAVTSVDVDAILVQKADERLAAIGLRPQMVCADITGPLPGVVDRIVSTVSVRPVPASWLTALRPGGRLVTTIAGTGLILVADKTEDGGAVGRITSDPAGFMRTRHGADYEDGAREVWEKARSADGDEVKTSRYPLLYVPDSWDVMSMLELLEPGIEHHTETDGDVRTVWMVHLDGSWVRATATGFLSAPVVHQGGPRRLWDVLEKIRNRLNREGTLPVYGARARIDPEGTLVLSRGKWSVTVR</sequence>
<reference evidence="1 2" key="1">
    <citation type="submission" date="2024-06" db="EMBL/GenBank/DDBJ databases">
        <title>The Natural Products Discovery Center: Release of the First 8490 Sequenced Strains for Exploring Actinobacteria Biosynthetic Diversity.</title>
        <authorList>
            <person name="Kalkreuter E."/>
            <person name="Kautsar S.A."/>
            <person name="Yang D."/>
            <person name="Bader C.D."/>
            <person name="Teijaro C.N."/>
            <person name="Fluegel L."/>
            <person name="Davis C.M."/>
            <person name="Simpson J.R."/>
            <person name="Lauterbach L."/>
            <person name="Steele A.D."/>
            <person name="Gui C."/>
            <person name="Meng S."/>
            <person name="Li G."/>
            <person name="Viehrig K."/>
            <person name="Ye F."/>
            <person name="Su P."/>
            <person name="Kiefer A.F."/>
            <person name="Nichols A."/>
            <person name="Cepeda A.J."/>
            <person name="Yan W."/>
            <person name="Fan B."/>
            <person name="Jiang Y."/>
            <person name="Adhikari A."/>
            <person name="Zheng C.-J."/>
            <person name="Schuster L."/>
            <person name="Cowan T.M."/>
            <person name="Smanski M.J."/>
            <person name="Chevrette M.G."/>
            <person name="De Carvalho L.P.S."/>
            <person name="Shen B."/>
        </authorList>
    </citation>
    <scope>NUCLEOTIDE SEQUENCE [LARGE SCALE GENOMIC DNA]</scope>
    <source>
        <strain evidence="1 2">NPDC001694</strain>
    </source>
</reference>
<comment type="caution">
    <text evidence="1">The sequence shown here is derived from an EMBL/GenBank/DDBJ whole genome shotgun (WGS) entry which is preliminary data.</text>
</comment>
<dbReference type="CDD" id="cd02440">
    <property type="entry name" value="AdoMet_MTases"/>
    <property type="match status" value="1"/>
</dbReference>
<evidence type="ECO:0000313" key="2">
    <source>
        <dbReference type="Proteomes" id="UP001490365"/>
    </source>
</evidence>
<dbReference type="Pfam" id="PF01135">
    <property type="entry name" value="PCMT"/>
    <property type="match status" value="1"/>
</dbReference>
<gene>
    <name evidence="1" type="ORF">ABT211_44880</name>
</gene>
<organism evidence="1 2">
    <name type="scientific">Streptomyces sp. 900105755</name>
    <dbReference type="NCBI Taxonomy" id="3154389"/>
    <lineage>
        <taxon>Bacteria</taxon>
        <taxon>Bacillati</taxon>
        <taxon>Actinomycetota</taxon>
        <taxon>Actinomycetes</taxon>
        <taxon>Kitasatosporales</taxon>
        <taxon>Streptomycetaceae</taxon>
        <taxon>Streptomyces</taxon>
    </lineage>
</organism>
<dbReference type="SUPFAM" id="SSF53335">
    <property type="entry name" value="S-adenosyl-L-methionine-dependent methyltransferases"/>
    <property type="match status" value="1"/>
</dbReference>
<dbReference type="Proteomes" id="UP001490365">
    <property type="component" value="Unassembled WGS sequence"/>
</dbReference>
<accession>A0ABV1TWF7</accession>
<keyword evidence="2" id="KW-1185">Reference proteome</keyword>
<dbReference type="EMBL" id="JBEOZM010000048">
    <property type="protein sequence ID" value="MER6274322.1"/>
    <property type="molecule type" value="Genomic_DNA"/>
</dbReference>
<name>A0ABV1TWF7_9ACTN</name>
<protein>
    <submittedName>
        <fullName evidence="1">Protein-L-isoaspartate(D-aspartate) O-methyltransferase</fullName>
    </submittedName>
</protein>
<evidence type="ECO:0000313" key="1">
    <source>
        <dbReference type="EMBL" id="MER6274322.1"/>
    </source>
</evidence>